<comment type="similarity">
    <text evidence="1 8">Belongs to the peptidase S8 family.</text>
</comment>
<keyword evidence="4" id="KW-0732">Signal</keyword>
<dbReference type="PROSITE" id="PS00136">
    <property type="entry name" value="SUBTILASE_ASP"/>
    <property type="match status" value="1"/>
</dbReference>
<dbReference type="Pfam" id="PF02225">
    <property type="entry name" value="PA"/>
    <property type="match status" value="1"/>
</dbReference>
<dbReference type="Proteomes" id="UP001176521">
    <property type="component" value="Unassembled WGS sequence"/>
</dbReference>
<evidence type="ECO:0008006" key="14">
    <source>
        <dbReference type="Google" id="ProtNLM"/>
    </source>
</evidence>
<dbReference type="InterPro" id="IPR034187">
    <property type="entry name" value="Peptidases_S8_5"/>
</dbReference>
<evidence type="ECO:0000256" key="7">
    <source>
        <dbReference type="PIRSR" id="PIRSR615500-1"/>
    </source>
</evidence>
<gene>
    <name evidence="12" type="ORF">OC842_002171</name>
</gene>
<dbReference type="AlphaFoldDB" id="A0AAN6GF22"/>
<dbReference type="PANTHER" id="PTHR43806">
    <property type="entry name" value="PEPTIDASE S8"/>
    <property type="match status" value="1"/>
</dbReference>
<feature type="domain" description="C5a peptidase/Subtilisin-like protease SBT2-like Fn3-like" evidence="11">
    <location>
        <begin position="613"/>
        <end position="727"/>
    </location>
</feature>
<feature type="active site" description="Charge relay system" evidence="7 8">
    <location>
        <position position="220"/>
    </location>
</feature>
<dbReference type="InterPro" id="IPR023827">
    <property type="entry name" value="Peptidase_S8_Asp-AS"/>
</dbReference>
<sequence>MAAYINTAPVSTFVPNAYIVRFKPDDQAVYAESPTVNRLEQIDESAHIAFETYLQVNKVQFEKRISLKDRRFPLAMSLILASPGDVSKIETFDRVESIERIKMLSVTGPRGFQSRAFYEEHSSAGLGVSVRARADPDGAYVPHQMTGIDKLHREGIRGKGQTIGIIDTGIDYTHPALNGGKPAGTPCFGEGCPIAGGAQLISDNGTVQLGPDPFASCNGHGTHVAGIIAAKDPQNHVSGAAPDAAIYAYRALDCNGFGSNDIIAAAFQRAFFDGVDIISASLGEDAGWTTGDILGDTAAKIVRLGVPVVASSGNSGENGMFFASSPAAASGVTSVGMVDNLVLTGRRATAAAASGNLSIVYIAEAPIVLNGTLSLPVYATSPRINYENDACSALPKSTPDLSKFVTLIGRGKNCTLISKVNNAIDKGARIVLIYDNDQSRALDVLDGISNITLAFIPKDDGERLVQVLATSKEVQMSFSDEFIQIPNYSSGGLMDYRSSYGPTWELSCGVTLSAVGGYILSTVPIQKGSYQLLTGTSMAAPQLAGAYALLRSANGKSDTPAMLRSIFVSTSRPATFNQTQPGLDTVVHQGAGLMDAHTAVHSVTRISPDRLHLNDTTFFNGTQSFTLTNVGSTPQTFTFSHIPAQTFATFDASSGNGTYLNKPAPIPNVYASVDISPKKLTLSPGQEQTVHATFKPLEVDQSVVPVVSGFLRADSDTEFGSVSVPYMGVAASLKQVPILTRGVVNGIAVPSLLDSSKNDTAIEEDGQVFDLNDNSRCLQLAQAIHAGTTYIASLLVHANATLDTLMTDAGTHAQSQQSAARSNTSVVAMLDQGMYLGRSDQSMSPVSVFNITAEWTDMQNVTRTIPDGKYRVLITALRLRGDPRNGEDYDRFLSHAFEARSK</sequence>
<dbReference type="Pfam" id="PF06280">
    <property type="entry name" value="fn3_5"/>
    <property type="match status" value="1"/>
</dbReference>
<dbReference type="Gene3D" id="2.60.40.10">
    <property type="entry name" value="Immunoglobulins"/>
    <property type="match status" value="1"/>
</dbReference>
<feature type="active site" description="Charge relay system" evidence="7 8">
    <location>
        <position position="167"/>
    </location>
</feature>
<comment type="caution">
    <text evidence="12">The sequence shown here is derived from an EMBL/GenBank/DDBJ whole genome shotgun (WGS) entry which is preliminary data.</text>
</comment>
<feature type="domain" description="PA" evidence="10">
    <location>
        <begin position="382"/>
        <end position="464"/>
    </location>
</feature>
<dbReference type="InterPro" id="IPR000209">
    <property type="entry name" value="Peptidase_S8/S53_dom"/>
</dbReference>
<protein>
    <recommendedName>
        <fullName evidence="14">Peptidase S8/S53 domain-containing protein</fullName>
    </recommendedName>
</protein>
<dbReference type="GO" id="GO:0004252">
    <property type="term" value="F:serine-type endopeptidase activity"/>
    <property type="evidence" value="ECO:0007669"/>
    <property type="project" value="UniProtKB-UniRule"/>
</dbReference>
<keyword evidence="2" id="KW-0134">Cell wall</keyword>
<keyword evidence="5 8" id="KW-0378">Hydrolase</keyword>
<keyword evidence="13" id="KW-1185">Reference proteome</keyword>
<evidence type="ECO:0000259" key="11">
    <source>
        <dbReference type="Pfam" id="PF06280"/>
    </source>
</evidence>
<evidence type="ECO:0000256" key="6">
    <source>
        <dbReference type="ARBA" id="ARBA00022825"/>
    </source>
</evidence>
<dbReference type="PROSITE" id="PS51892">
    <property type="entry name" value="SUBTILASE"/>
    <property type="match status" value="1"/>
</dbReference>
<evidence type="ECO:0000259" key="9">
    <source>
        <dbReference type="Pfam" id="PF00082"/>
    </source>
</evidence>
<evidence type="ECO:0000313" key="12">
    <source>
        <dbReference type="EMBL" id="KAK0535873.1"/>
    </source>
</evidence>
<dbReference type="InterPro" id="IPR003137">
    <property type="entry name" value="PA_domain"/>
</dbReference>
<dbReference type="InterPro" id="IPR036852">
    <property type="entry name" value="Peptidase_S8/S53_dom_sf"/>
</dbReference>
<evidence type="ECO:0000256" key="8">
    <source>
        <dbReference type="PROSITE-ProRule" id="PRU01240"/>
    </source>
</evidence>
<dbReference type="GO" id="GO:0005615">
    <property type="term" value="C:extracellular space"/>
    <property type="evidence" value="ECO:0007669"/>
    <property type="project" value="TreeGrafter"/>
</dbReference>
<keyword evidence="3 8" id="KW-0645">Protease</keyword>
<organism evidence="12 13">
    <name type="scientific">Tilletia horrida</name>
    <dbReference type="NCBI Taxonomy" id="155126"/>
    <lineage>
        <taxon>Eukaryota</taxon>
        <taxon>Fungi</taxon>
        <taxon>Dikarya</taxon>
        <taxon>Basidiomycota</taxon>
        <taxon>Ustilaginomycotina</taxon>
        <taxon>Exobasidiomycetes</taxon>
        <taxon>Tilletiales</taxon>
        <taxon>Tilletiaceae</taxon>
        <taxon>Tilletia</taxon>
    </lineage>
</organism>
<dbReference type="InterPro" id="IPR050131">
    <property type="entry name" value="Peptidase_S8_subtilisin-like"/>
</dbReference>
<evidence type="ECO:0000256" key="3">
    <source>
        <dbReference type="ARBA" id="ARBA00022670"/>
    </source>
</evidence>
<dbReference type="InterPro" id="IPR010435">
    <property type="entry name" value="C5a/SBT2-like_Fn3"/>
</dbReference>
<dbReference type="SUPFAM" id="SSF52743">
    <property type="entry name" value="Subtilisin-like"/>
    <property type="match status" value="1"/>
</dbReference>
<dbReference type="Pfam" id="PF00082">
    <property type="entry name" value="Peptidase_S8"/>
    <property type="match status" value="1"/>
</dbReference>
<dbReference type="InterPro" id="IPR022398">
    <property type="entry name" value="Peptidase_S8_His-AS"/>
</dbReference>
<dbReference type="PRINTS" id="PR00723">
    <property type="entry name" value="SUBTILISIN"/>
</dbReference>
<dbReference type="CDD" id="cd07489">
    <property type="entry name" value="Peptidases_S8_5"/>
    <property type="match status" value="1"/>
</dbReference>
<dbReference type="Gene3D" id="3.50.30.30">
    <property type="match status" value="1"/>
</dbReference>
<name>A0AAN6GF22_9BASI</name>
<reference evidence="12" key="1">
    <citation type="journal article" date="2023" name="PhytoFront">
        <title>Draft Genome Resources of Seven Strains of Tilletia horrida, Causal Agent of Kernel Smut of Rice.</title>
        <authorList>
            <person name="Khanal S."/>
            <person name="Antony Babu S."/>
            <person name="Zhou X.G."/>
        </authorList>
    </citation>
    <scope>NUCLEOTIDE SEQUENCE</scope>
    <source>
        <strain evidence="12">TX3</strain>
    </source>
</reference>
<evidence type="ECO:0000256" key="2">
    <source>
        <dbReference type="ARBA" id="ARBA00022512"/>
    </source>
</evidence>
<evidence type="ECO:0000313" key="13">
    <source>
        <dbReference type="Proteomes" id="UP001176521"/>
    </source>
</evidence>
<evidence type="ECO:0000259" key="10">
    <source>
        <dbReference type="Pfam" id="PF02225"/>
    </source>
</evidence>
<proteinExistence type="inferred from homology"/>
<dbReference type="PANTHER" id="PTHR43806:SF66">
    <property type="entry name" value="SERIN ENDOPEPTIDASE"/>
    <property type="match status" value="1"/>
</dbReference>
<keyword evidence="6 8" id="KW-0720">Serine protease</keyword>
<dbReference type="Gene3D" id="3.40.50.200">
    <property type="entry name" value="Peptidase S8/S53 domain"/>
    <property type="match status" value="1"/>
</dbReference>
<evidence type="ECO:0000256" key="4">
    <source>
        <dbReference type="ARBA" id="ARBA00022729"/>
    </source>
</evidence>
<feature type="active site" description="Charge relay system" evidence="7 8">
    <location>
        <position position="537"/>
    </location>
</feature>
<dbReference type="GO" id="GO:0006508">
    <property type="term" value="P:proteolysis"/>
    <property type="evidence" value="ECO:0007669"/>
    <property type="project" value="UniProtKB-KW"/>
</dbReference>
<dbReference type="EMBL" id="JAPDMQ010000087">
    <property type="protein sequence ID" value="KAK0535873.1"/>
    <property type="molecule type" value="Genomic_DNA"/>
</dbReference>
<evidence type="ECO:0000256" key="1">
    <source>
        <dbReference type="ARBA" id="ARBA00011073"/>
    </source>
</evidence>
<dbReference type="GO" id="GO:0016020">
    <property type="term" value="C:membrane"/>
    <property type="evidence" value="ECO:0007669"/>
    <property type="project" value="InterPro"/>
</dbReference>
<dbReference type="InterPro" id="IPR015500">
    <property type="entry name" value="Peptidase_S8_subtilisin-rel"/>
</dbReference>
<accession>A0AAN6GF22</accession>
<keyword evidence="2" id="KW-0964">Secreted</keyword>
<dbReference type="PROSITE" id="PS00137">
    <property type="entry name" value="SUBTILASE_HIS"/>
    <property type="match status" value="1"/>
</dbReference>
<evidence type="ECO:0000256" key="5">
    <source>
        <dbReference type="ARBA" id="ARBA00022801"/>
    </source>
</evidence>
<dbReference type="InterPro" id="IPR013783">
    <property type="entry name" value="Ig-like_fold"/>
</dbReference>
<feature type="domain" description="Peptidase S8/S53" evidence="9">
    <location>
        <begin position="158"/>
        <end position="574"/>
    </location>
</feature>